<feature type="compositionally biased region" description="Low complexity" evidence="2">
    <location>
        <begin position="27"/>
        <end position="43"/>
    </location>
</feature>
<evidence type="ECO:0000256" key="1">
    <source>
        <dbReference type="ARBA" id="ARBA00022729"/>
    </source>
</evidence>
<protein>
    <submittedName>
        <fullName evidence="4">ABC transporter substrate-binding protein</fullName>
    </submittedName>
</protein>
<evidence type="ECO:0000256" key="2">
    <source>
        <dbReference type="SAM" id="MobiDB-lite"/>
    </source>
</evidence>
<evidence type="ECO:0000313" key="5">
    <source>
        <dbReference type="Proteomes" id="UP000437736"/>
    </source>
</evidence>
<dbReference type="Pfam" id="PF13343">
    <property type="entry name" value="SBP_bac_6"/>
    <property type="match status" value="1"/>
</dbReference>
<reference evidence="4 5" key="1">
    <citation type="submission" date="2019-11" db="EMBL/GenBank/DDBJ databases">
        <title>Acidiferrimicrobium australis gen. nov., sp. nov., an acidophilic and obligately heterotrophic, member of the Actinobacteria that catalyses dissimilatory oxido- reduction of iron isolated from metal-rich acidic water in Chile.</title>
        <authorList>
            <person name="Gonzalez D."/>
            <person name="Huber K."/>
            <person name="Hedrich S."/>
            <person name="Rojas-Villalobos C."/>
            <person name="Quatrini R."/>
            <person name="Dinamarca M.A."/>
            <person name="Schwarz A."/>
            <person name="Canales C."/>
            <person name="Nancucheo I."/>
        </authorList>
    </citation>
    <scope>NUCLEOTIDE SEQUENCE [LARGE SCALE GENOMIC DNA]</scope>
    <source>
        <strain evidence="4 5">USS-CCA1</strain>
    </source>
</reference>
<organism evidence="4 5">
    <name type="scientific">Acidiferrimicrobium australe</name>
    <dbReference type="NCBI Taxonomy" id="2664430"/>
    <lineage>
        <taxon>Bacteria</taxon>
        <taxon>Bacillati</taxon>
        <taxon>Actinomycetota</taxon>
        <taxon>Acidimicrobiia</taxon>
        <taxon>Acidimicrobiales</taxon>
        <taxon>Acidimicrobiaceae</taxon>
        <taxon>Acidiferrimicrobium</taxon>
    </lineage>
</organism>
<dbReference type="SUPFAM" id="SSF53850">
    <property type="entry name" value="Periplasmic binding protein-like II"/>
    <property type="match status" value="1"/>
</dbReference>
<feature type="chain" id="PRO_5047425162" evidence="3">
    <location>
        <begin position="21"/>
        <end position="398"/>
    </location>
</feature>
<dbReference type="PANTHER" id="PTHR30006">
    <property type="entry name" value="THIAMINE-BINDING PERIPLASMIC PROTEIN-RELATED"/>
    <property type="match status" value="1"/>
</dbReference>
<gene>
    <name evidence="4" type="ORF">GHK86_07295</name>
</gene>
<feature type="region of interest" description="Disordered" evidence="2">
    <location>
        <begin position="27"/>
        <end position="52"/>
    </location>
</feature>
<dbReference type="PROSITE" id="PS51257">
    <property type="entry name" value="PROKAR_LIPOPROTEIN"/>
    <property type="match status" value="1"/>
</dbReference>
<feature type="signal peptide" evidence="3">
    <location>
        <begin position="1"/>
        <end position="20"/>
    </location>
</feature>
<dbReference type="PANTHER" id="PTHR30006:SF2">
    <property type="entry name" value="ABC TRANSPORTER SUBSTRATE-BINDING PROTEIN"/>
    <property type="match status" value="1"/>
</dbReference>
<keyword evidence="1 3" id="KW-0732">Signal</keyword>
<proteinExistence type="predicted"/>
<evidence type="ECO:0000313" key="4">
    <source>
        <dbReference type="EMBL" id="MST32526.1"/>
    </source>
</evidence>
<dbReference type="Gene3D" id="3.40.190.10">
    <property type="entry name" value="Periplasmic binding protein-like II"/>
    <property type="match status" value="2"/>
</dbReference>
<dbReference type="Proteomes" id="UP000437736">
    <property type="component" value="Unassembled WGS sequence"/>
</dbReference>
<keyword evidence="5" id="KW-1185">Reference proteome</keyword>
<accession>A0ABW9QSP7</accession>
<dbReference type="EMBL" id="WJHE01000321">
    <property type="protein sequence ID" value="MST32526.1"/>
    <property type="molecule type" value="Genomic_DNA"/>
</dbReference>
<evidence type="ECO:0000256" key="3">
    <source>
        <dbReference type="SAM" id="SignalP"/>
    </source>
</evidence>
<comment type="caution">
    <text evidence="4">The sequence shown here is derived from an EMBL/GenBank/DDBJ whole genome shotgun (WGS) entry which is preliminary data.</text>
</comment>
<name>A0ABW9QSP7_9ACTN</name>
<sequence length="398" mass="41230">MSKRKSALAAGVVGLSLTLAACGASTSNATSGGSTSSGPSASAGGSGASSGGSTVDAAKATSLAAFGGMSGLVKAAREEGTLNVITLPKDWANYGTIMRDFTKKYGIKIVDANPDGSSQDEINAMEQLKGQSRAPDVLDMGTSFAVEAAQKGLLAPYKVSTWNDIPAAAKAPNGAWYDDYGGYMAIGYDPSKVKVAPTSFKSLLNPAYKNMVAINGNPTQAGAAFAAVYAAALANGGSYRNIEPGVQYFKRLKQVGNFVPVTAGPSTVQSGQTPIVVWWDYLQASEIKSEVKNWKIVIPTDGHYAAYYSQAISATAPHPAAARLWEEYLYSTVGQNLWLAGSARPIELPTLVADGTVDKAALDALPPAPAGAVTFPSQAQLTQAENVVNQQWSTVLSG</sequence>